<evidence type="ECO:0000313" key="2">
    <source>
        <dbReference type="Proteomes" id="UP000824123"/>
    </source>
</evidence>
<dbReference type="AlphaFoldDB" id="A0A9D1LT50"/>
<protein>
    <submittedName>
        <fullName evidence="1">Uncharacterized protein</fullName>
    </submittedName>
</protein>
<gene>
    <name evidence="1" type="ORF">IAC59_10125</name>
</gene>
<reference evidence="1" key="2">
    <citation type="journal article" date="2021" name="PeerJ">
        <title>Extensive microbial diversity within the chicken gut microbiome revealed by metagenomics and culture.</title>
        <authorList>
            <person name="Gilroy R."/>
            <person name="Ravi A."/>
            <person name="Getino M."/>
            <person name="Pursley I."/>
            <person name="Horton D.L."/>
            <person name="Alikhan N.F."/>
            <person name="Baker D."/>
            <person name="Gharbi K."/>
            <person name="Hall N."/>
            <person name="Watson M."/>
            <person name="Adriaenssens E.M."/>
            <person name="Foster-Nyarko E."/>
            <person name="Jarju S."/>
            <person name="Secka A."/>
            <person name="Antonio M."/>
            <person name="Oren A."/>
            <person name="Chaudhuri R.R."/>
            <person name="La Ragione R."/>
            <person name="Hildebrand F."/>
            <person name="Pallen M.J."/>
        </authorList>
    </citation>
    <scope>NUCLEOTIDE SEQUENCE</scope>
    <source>
        <strain evidence="1">ChiSxjej2B14-8506</strain>
    </source>
</reference>
<dbReference type="Proteomes" id="UP000824123">
    <property type="component" value="Unassembled WGS sequence"/>
</dbReference>
<reference evidence="1" key="1">
    <citation type="submission" date="2020-10" db="EMBL/GenBank/DDBJ databases">
        <authorList>
            <person name="Gilroy R."/>
        </authorList>
    </citation>
    <scope>NUCLEOTIDE SEQUENCE</scope>
    <source>
        <strain evidence="1">ChiSxjej2B14-8506</strain>
    </source>
</reference>
<name>A0A9D1LT50_9FIRM</name>
<proteinExistence type="predicted"/>
<comment type="caution">
    <text evidence="1">The sequence shown here is derived from an EMBL/GenBank/DDBJ whole genome shotgun (WGS) entry which is preliminary data.</text>
</comment>
<sequence>MENKITALVAEYLLKEQFRSKKQMANALGLQYRTLLNACSGKCSSRCHEKVLKATLRYCVENGIKLDSAIKEV</sequence>
<accession>A0A9D1LT50</accession>
<organism evidence="1 2">
    <name type="scientific">Candidatus Fimadaptatus faecigallinarum</name>
    <dbReference type="NCBI Taxonomy" id="2840814"/>
    <lineage>
        <taxon>Bacteria</taxon>
        <taxon>Bacillati</taxon>
        <taxon>Bacillota</taxon>
        <taxon>Clostridia</taxon>
        <taxon>Eubacteriales</taxon>
        <taxon>Candidatus Fimadaptatus</taxon>
    </lineage>
</organism>
<evidence type="ECO:0000313" key="1">
    <source>
        <dbReference type="EMBL" id="HIU47593.1"/>
    </source>
</evidence>
<dbReference type="EMBL" id="DVNK01000060">
    <property type="protein sequence ID" value="HIU47593.1"/>
    <property type="molecule type" value="Genomic_DNA"/>
</dbReference>